<dbReference type="Proteomes" id="UP000279959">
    <property type="component" value="Chromosome"/>
</dbReference>
<dbReference type="EMBL" id="AP018664">
    <property type="protein sequence ID" value="BBD98686.1"/>
    <property type="molecule type" value="Genomic_DNA"/>
</dbReference>
<dbReference type="KEGG" id="sami:SAMIE_1021870"/>
<reference evidence="2 3" key="1">
    <citation type="submission" date="2018-05" db="EMBL/GenBank/DDBJ databases">
        <title>Complete Genome Sequence of the Nonylphenol-Degrading Bacterium Sphingobium amiense DSM 16289T.</title>
        <authorList>
            <person name="Ootsuka M."/>
            <person name="Nishizawa T."/>
            <person name="Ohta H."/>
        </authorList>
    </citation>
    <scope>NUCLEOTIDE SEQUENCE [LARGE SCALE GENOMIC DNA]</scope>
    <source>
        <strain evidence="2 3">DSM 16289</strain>
    </source>
</reference>
<keyword evidence="3" id="KW-1185">Reference proteome</keyword>
<dbReference type="AlphaFoldDB" id="A0A494W5U1"/>
<gene>
    <name evidence="2" type="ORF">SAMIE_1021870</name>
</gene>
<name>A0A494W5U1_9SPHN</name>
<dbReference type="RefSeq" id="WP_066702776.1">
    <property type="nucleotide sequence ID" value="NZ_AP018664.1"/>
</dbReference>
<organism evidence="2 3">
    <name type="scientific">Sphingobium amiense</name>
    <dbReference type="NCBI Taxonomy" id="135719"/>
    <lineage>
        <taxon>Bacteria</taxon>
        <taxon>Pseudomonadati</taxon>
        <taxon>Pseudomonadota</taxon>
        <taxon>Alphaproteobacteria</taxon>
        <taxon>Sphingomonadales</taxon>
        <taxon>Sphingomonadaceae</taxon>
        <taxon>Sphingobium</taxon>
    </lineage>
</organism>
<protein>
    <submittedName>
        <fullName evidence="2">Uncharacterized protein</fullName>
    </submittedName>
</protein>
<feature type="chain" id="PRO_5019846006" evidence="1">
    <location>
        <begin position="24"/>
        <end position="258"/>
    </location>
</feature>
<sequence>MKFKVHFSLYILAAMAVPFVGIAQTAQGPNYILLSDKYGDPGYVGLMAGYGARSIDDPMDGFSAGNLSGSEVASLFQKTCLAKPFDAAAYAEAMKSNAPEFRPTVANLPDFSAPKPLIGSFSVAATTLSQNVSDYGISDIWLGEDGENLNNRPFARFSGSLIITGPFGTKNSYAPQCNFIVKVNKITDSKELIDAVQAALPGFTATKRVEKPKYGYGIWLGSPIEGRIPRVTVTASKLNKPEQVVYLTIQLLPPGVVK</sequence>
<evidence type="ECO:0000256" key="1">
    <source>
        <dbReference type="SAM" id="SignalP"/>
    </source>
</evidence>
<keyword evidence="1" id="KW-0732">Signal</keyword>
<accession>A0A494W5U1</accession>
<evidence type="ECO:0000313" key="3">
    <source>
        <dbReference type="Proteomes" id="UP000279959"/>
    </source>
</evidence>
<evidence type="ECO:0000313" key="2">
    <source>
        <dbReference type="EMBL" id="BBD98686.1"/>
    </source>
</evidence>
<feature type="signal peptide" evidence="1">
    <location>
        <begin position="1"/>
        <end position="23"/>
    </location>
</feature>
<proteinExistence type="predicted"/>